<evidence type="ECO:0000313" key="4">
    <source>
        <dbReference type="Proteomes" id="UP000676456"/>
    </source>
</evidence>
<comment type="similarity">
    <text evidence="1">Belongs to the GSP E family.</text>
</comment>
<dbReference type="AlphaFoldDB" id="A0A942USL3"/>
<dbReference type="InterPro" id="IPR003593">
    <property type="entry name" value="AAA+_ATPase"/>
</dbReference>
<gene>
    <name evidence="3" type="ORF">KHA91_19555</name>
</gene>
<comment type="caution">
    <text evidence="3">The sequence shown here is derived from an EMBL/GenBank/DDBJ whole genome shotgun (WGS) entry which is preliminary data.</text>
</comment>
<dbReference type="PANTHER" id="PTHR30486:SF15">
    <property type="entry name" value="TYPE II_IV SECRETION SYSTEM ATPASE"/>
    <property type="match status" value="1"/>
</dbReference>
<name>A0A942USL3_9BACI</name>
<dbReference type="Gene3D" id="3.30.450.380">
    <property type="match status" value="1"/>
</dbReference>
<dbReference type="Gene3D" id="3.40.50.300">
    <property type="entry name" value="P-loop containing nucleotide triphosphate hydrolases"/>
    <property type="match status" value="1"/>
</dbReference>
<dbReference type="InterPro" id="IPR001482">
    <property type="entry name" value="T2SS/T4SS_dom"/>
</dbReference>
<organism evidence="3 4">
    <name type="scientific">Lederbergia citrea</name>
    <dbReference type="NCBI Taxonomy" id="2833581"/>
    <lineage>
        <taxon>Bacteria</taxon>
        <taxon>Bacillati</taxon>
        <taxon>Bacillota</taxon>
        <taxon>Bacilli</taxon>
        <taxon>Bacillales</taxon>
        <taxon>Bacillaceae</taxon>
        <taxon>Lederbergia</taxon>
    </lineage>
</organism>
<reference evidence="3 4" key="1">
    <citation type="submission" date="2021-05" db="EMBL/GenBank/DDBJ databases">
        <title>Novel Bacillus species.</title>
        <authorList>
            <person name="Liu G."/>
        </authorList>
    </citation>
    <scope>NUCLEOTIDE SEQUENCE [LARGE SCALE GENOMIC DNA]</scope>
    <source>
        <strain evidence="3 4">FJAT-49682</strain>
    </source>
</reference>
<keyword evidence="4" id="KW-1185">Reference proteome</keyword>
<dbReference type="SUPFAM" id="SSF52540">
    <property type="entry name" value="P-loop containing nucleoside triphosphate hydrolases"/>
    <property type="match status" value="1"/>
</dbReference>
<dbReference type="PANTHER" id="PTHR30486">
    <property type="entry name" value="TWITCHING MOTILITY PROTEIN PILT"/>
    <property type="match status" value="1"/>
</dbReference>
<sequence length="458" mass="51214">MSLFQKKFDRTQIKEPLVDTRIPLANPYIDELVEHYKLRLLAETNLEQLISLSEGEKRLTIERLINQFMSEEKVIIPRHEKDILLSRLIDESVGFGPLESLLNDEEITEILVNGPKEVFVEKNGRLEQANIIFKDEAHIRHIIDRVVAPLGRRLDESSPMVDARLPDGSRVNAVIPPISLNGTLISIRKFRKTPFEMEDLLNFKSLNEEMSLFIQALVEAKTNILISGGTGSGKTTLLNAVAKAIPAYERVITIEDSAELRLNRSSVVGMEARPPNVEGKGEVSIRQLVKNALRMRPDRIIVGEVRGAEAFDMLQAMNTGHEGSLTTVHANTPTDAISRVEGMVVMAGMDLPTHIIREYIVGALDYIIQAERLSDGTRKIVNISEVYVNQENRIQVQDIFHFKRSGVNEKGHVTGEFVATGIIPKCLEQMRIYGIDLDPSIFTVGGGAGNELERTHTV</sequence>
<dbReference type="EMBL" id="JAGYPN010000005">
    <property type="protein sequence ID" value="MBS4224897.1"/>
    <property type="molecule type" value="Genomic_DNA"/>
</dbReference>
<dbReference type="Pfam" id="PF00437">
    <property type="entry name" value="T2SSE"/>
    <property type="match status" value="1"/>
</dbReference>
<protein>
    <submittedName>
        <fullName evidence="3">CpaF family protein</fullName>
    </submittedName>
</protein>
<accession>A0A942USL3</accession>
<dbReference type="Proteomes" id="UP000676456">
    <property type="component" value="Unassembled WGS sequence"/>
</dbReference>
<dbReference type="RefSeq" id="WP_213099948.1">
    <property type="nucleotide sequence ID" value="NZ_JAGYPK010000005.1"/>
</dbReference>
<evidence type="ECO:0000256" key="1">
    <source>
        <dbReference type="ARBA" id="ARBA00006611"/>
    </source>
</evidence>
<proteinExistence type="inferred from homology"/>
<feature type="domain" description="AAA+ ATPase" evidence="2">
    <location>
        <begin position="220"/>
        <end position="374"/>
    </location>
</feature>
<dbReference type="InterPro" id="IPR027417">
    <property type="entry name" value="P-loop_NTPase"/>
</dbReference>
<dbReference type="SMART" id="SM00382">
    <property type="entry name" value="AAA"/>
    <property type="match status" value="1"/>
</dbReference>
<dbReference type="GO" id="GO:0016887">
    <property type="term" value="F:ATP hydrolysis activity"/>
    <property type="evidence" value="ECO:0007669"/>
    <property type="project" value="InterPro"/>
</dbReference>
<dbReference type="InterPro" id="IPR050921">
    <property type="entry name" value="T4SS_GSP_E_ATPase"/>
</dbReference>
<dbReference type="CDD" id="cd01130">
    <property type="entry name" value="VirB11-like_ATPase"/>
    <property type="match status" value="1"/>
</dbReference>
<evidence type="ECO:0000259" key="2">
    <source>
        <dbReference type="SMART" id="SM00382"/>
    </source>
</evidence>
<evidence type="ECO:0000313" key="3">
    <source>
        <dbReference type="EMBL" id="MBS4224897.1"/>
    </source>
</evidence>